<dbReference type="InterPro" id="IPR021733">
    <property type="entry name" value="DUF3304"/>
</dbReference>
<protein>
    <recommendedName>
        <fullName evidence="4">DUF3304 domain-containing protein</fullName>
    </recommendedName>
</protein>
<proteinExistence type="predicted"/>
<dbReference type="OrthoDB" id="9008720at2"/>
<gene>
    <name evidence="2" type="ordered locus">BamMC406_3323</name>
</gene>
<dbReference type="Proteomes" id="UP000001680">
    <property type="component" value="Chromosome 2"/>
</dbReference>
<dbReference type="HOGENOM" id="CLU_1648922_0_0_4"/>
<sequence length="159" mass="17585">MLNFLHRLIRNPIAIAALLLAGSWGVHAQTASYGPYRVVGFNYTDRSIAFFTIDGFGAGGVNAHESSGGGGTVCCMSVPRNGKMWHIKIAYELTQEQYKKDLPNDVYETDIPAPSLLNKHDGYIEFHFLPDRRIEAKWVKYPAGLHNSSTTHNASSTTN</sequence>
<evidence type="ECO:0000256" key="1">
    <source>
        <dbReference type="SAM" id="SignalP"/>
    </source>
</evidence>
<reference evidence="3" key="1">
    <citation type="submission" date="2008-04" db="EMBL/GenBank/DDBJ databases">
        <title>Complete sequence of chromosome 2 of Burkholderia ambifaria MC40-6.</title>
        <authorList>
            <person name="Copeland A."/>
            <person name="Lucas S."/>
            <person name="Lapidus A."/>
            <person name="Glavina del Rio T."/>
            <person name="Dalin E."/>
            <person name="Tice H."/>
            <person name="Pitluck S."/>
            <person name="Chain P."/>
            <person name="Malfatti S."/>
            <person name="Shin M."/>
            <person name="Vergez L."/>
            <person name="Lang D."/>
            <person name="Schmutz J."/>
            <person name="Larimer F."/>
            <person name="Land M."/>
            <person name="Hauser L."/>
            <person name="Kyrpides N."/>
            <person name="Lykidis A."/>
            <person name="Ramette A."/>
            <person name="Konstantinidis K."/>
            <person name="Tiedje J."/>
            <person name="Richardson P."/>
        </authorList>
    </citation>
    <scope>NUCLEOTIDE SEQUENCE [LARGE SCALE GENOMIC DNA]</scope>
    <source>
        <strain evidence="3">MC40-6</strain>
    </source>
</reference>
<dbReference type="Pfam" id="PF11745">
    <property type="entry name" value="DUF3304"/>
    <property type="match status" value="1"/>
</dbReference>
<evidence type="ECO:0000313" key="2">
    <source>
        <dbReference type="EMBL" id="ACB65792.1"/>
    </source>
</evidence>
<dbReference type="KEGG" id="bac:BamMC406_3323"/>
<keyword evidence="1" id="KW-0732">Signal</keyword>
<feature type="chain" id="PRO_5002771271" description="DUF3304 domain-containing protein" evidence="1">
    <location>
        <begin position="29"/>
        <end position="159"/>
    </location>
</feature>
<evidence type="ECO:0000313" key="3">
    <source>
        <dbReference type="Proteomes" id="UP000001680"/>
    </source>
</evidence>
<evidence type="ECO:0008006" key="4">
    <source>
        <dbReference type="Google" id="ProtNLM"/>
    </source>
</evidence>
<dbReference type="AlphaFoldDB" id="B1YYT2"/>
<organism evidence="2 3">
    <name type="scientific">Burkholderia ambifaria (strain MC40-6)</name>
    <dbReference type="NCBI Taxonomy" id="398577"/>
    <lineage>
        <taxon>Bacteria</taxon>
        <taxon>Pseudomonadati</taxon>
        <taxon>Pseudomonadota</taxon>
        <taxon>Betaproteobacteria</taxon>
        <taxon>Burkholderiales</taxon>
        <taxon>Burkholderiaceae</taxon>
        <taxon>Burkholderia</taxon>
        <taxon>Burkholderia cepacia complex</taxon>
    </lineage>
</organism>
<accession>B1YYT2</accession>
<name>B1YYT2_BURA4</name>
<dbReference type="EMBL" id="CP001026">
    <property type="protein sequence ID" value="ACB65792.1"/>
    <property type="molecule type" value="Genomic_DNA"/>
</dbReference>
<dbReference type="RefSeq" id="WP_012365229.1">
    <property type="nucleotide sequence ID" value="NC_010552.1"/>
</dbReference>
<feature type="signal peptide" evidence="1">
    <location>
        <begin position="1"/>
        <end position="28"/>
    </location>
</feature>